<dbReference type="OrthoDB" id="37622at2"/>
<proteinExistence type="inferred from homology"/>
<reference evidence="2 3" key="1">
    <citation type="submission" date="2015-06" db="EMBL/GenBank/DDBJ databases">
        <authorList>
            <person name="Wibberg Daniel"/>
        </authorList>
    </citation>
    <scope>NUCLEOTIDE SEQUENCE [LARGE SCALE GENOMIC DNA]</scope>
    <source>
        <strain evidence="2 3">T3/55T</strain>
    </source>
</reference>
<dbReference type="SUPFAM" id="SSF54913">
    <property type="entry name" value="GlnB-like"/>
    <property type="match status" value="1"/>
</dbReference>
<dbReference type="InterPro" id="IPR015867">
    <property type="entry name" value="N-reg_PII/ATP_PRibTrfase_C"/>
</dbReference>
<gene>
    <name evidence="2" type="ORF">HHT355_1327</name>
</gene>
<dbReference type="InterPro" id="IPR004323">
    <property type="entry name" value="Ion_tolerance_CutA"/>
</dbReference>
<keyword evidence="3" id="KW-1185">Reference proteome</keyword>
<protein>
    <recommendedName>
        <fullName evidence="4">Divalent-cation tolerance protein CutA</fullName>
    </recommendedName>
</protein>
<organism evidence="2 3">
    <name type="scientific">Herbinix hemicellulosilytica</name>
    <dbReference type="NCBI Taxonomy" id="1564487"/>
    <lineage>
        <taxon>Bacteria</taxon>
        <taxon>Bacillati</taxon>
        <taxon>Bacillota</taxon>
        <taxon>Clostridia</taxon>
        <taxon>Lachnospirales</taxon>
        <taxon>Lachnospiraceae</taxon>
        <taxon>Herbinix</taxon>
    </lineage>
</organism>
<dbReference type="GO" id="GO:0005507">
    <property type="term" value="F:copper ion binding"/>
    <property type="evidence" value="ECO:0007669"/>
    <property type="project" value="TreeGrafter"/>
</dbReference>
<evidence type="ECO:0000313" key="2">
    <source>
        <dbReference type="EMBL" id="CRZ34528.1"/>
    </source>
</evidence>
<dbReference type="PANTHER" id="PTHR23419:SF8">
    <property type="entry name" value="FI09726P"/>
    <property type="match status" value="1"/>
</dbReference>
<dbReference type="GO" id="GO:0010038">
    <property type="term" value="P:response to metal ion"/>
    <property type="evidence" value="ECO:0007669"/>
    <property type="project" value="InterPro"/>
</dbReference>
<dbReference type="PANTHER" id="PTHR23419">
    <property type="entry name" value="DIVALENT CATION TOLERANCE CUTA-RELATED"/>
    <property type="match status" value="1"/>
</dbReference>
<evidence type="ECO:0008006" key="4">
    <source>
        <dbReference type="Google" id="ProtNLM"/>
    </source>
</evidence>
<dbReference type="AlphaFoldDB" id="A0A0H5SW36"/>
<dbReference type="Gene3D" id="3.30.70.120">
    <property type="match status" value="1"/>
</dbReference>
<name>A0A0H5SW36_HERHM</name>
<dbReference type="RefSeq" id="WP_103202629.1">
    <property type="nucleotide sequence ID" value="NZ_CVTD020000015.1"/>
</dbReference>
<sequence>MSKYGIVLTTFENEKQAEPVINEIIKNKLAACIQEIKIKSHYIWKDELCHDDEILVLIKTRKEVYPELEKKLLELHPYETPEILMVDAEKGSKAYLAWIDEQTGKG</sequence>
<dbReference type="Pfam" id="PF03091">
    <property type="entry name" value="CutA1"/>
    <property type="match status" value="1"/>
</dbReference>
<accession>A0A0H5SW36</accession>
<evidence type="ECO:0000256" key="1">
    <source>
        <dbReference type="ARBA" id="ARBA00010169"/>
    </source>
</evidence>
<evidence type="ECO:0000313" key="3">
    <source>
        <dbReference type="Proteomes" id="UP000236497"/>
    </source>
</evidence>
<dbReference type="InterPro" id="IPR011322">
    <property type="entry name" value="N-reg_PII-like_a/b"/>
</dbReference>
<dbReference type="Proteomes" id="UP000236497">
    <property type="component" value="Unassembled WGS sequence"/>
</dbReference>
<comment type="similarity">
    <text evidence="1">Belongs to the CutA family.</text>
</comment>
<dbReference type="EMBL" id="CVTD020000015">
    <property type="protein sequence ID" value="CRZ34528.1"/>
    <property type="molecule type" value="Genomic_DNA"/>
</dbReference>